<feature type="chain" id="PRO_5020428990" description="Peptidase S55 domain-containing protein" evidence="1">
    <location>
        <begin position="28"/>
        <end position="568"/>
    </location>
</feature>
<dbReference type="AlphaFoldDB" id="A0A4V5TK68"/>
<dbReference type="EMBL" id="SZPY01000002">
    <property type="protein sequence ID" value="TKI62393.1"/>
    <property type="molecule type" value="Genomic_DNA"/>
</dbReference>
<dbReference type="PROSITE" id="PS51494">
    <property type="entry name" value="SPOIVB"/>
    <property type="match status" value="1"/>
</dbReference>
<dbReference type="OrthoDB" id="9765242at2"/>
<dbReference type="SUPFAM" id="SSF50494">
    <property type="entry name" value="Trypsin-like serine proteases"/>
    <property type="match status" value="1"/>
</dbReference>
<evidence type="ECO:0000313" key="4">
    <source>
        <dbReference type="Proteomes" id="UP000307808"/>
    </source>
</evidence>
<accession>A0A4V5TK68</accession>
<dbReference type="InterPro" id="IPR008763">
    <property type="entry name" value="Peptidase_S55"/>
</dbReference>
<protein>
    <recommendedName>
        <fullName evidence="2">Peptidase S55 domain-containing protein</fullName>
    </recommendedName>
</protein>
<gene>
    <name evidence="3" type="ORF">FC770_08330</name>
</gene>
<feature type="domain" description="Peptidase S55" evidence="2">
    <location>
        <begin position="1"/>
        <end position="160"/>
    </location>
</feature>
<organism evidence="3 4">
    <name type="scientific">Nocardioides jishulii</name>
    <dbReference type="NCBI Taxonomy" id="2575440"/>
    <lineage>
        <taxon>Bacteria</taxon>
        <taxon>Bacillati</taxon>
        <taxon>Actinomycetota</taxon>
        <taxon>Actinomycetes</taxon>
        <taxon>Propionibacteriales</taxon>
        <taxon>Nocardioidaceae</taxon>
        <taxon>Nocardioides</taxon>
    </lineage>
</organism>
<evidence type="ECO:0000256" key="1">
    <source>
        <dbReference type="SAM" id="SignalP"/>
    </source>
</evidence>
<dbReference type="RefSeq" id="WP_137065662.1">
    <property type="nucleotide sequence ID" value="NZ_CP040748.1"/>
</dbReference>
<evidence type="ECO:0000313" key="3">
    <source>
        <dbReference type="EMBL" id="TKI62393.1"/>
    </source>
</evidence>
<dbReference type="Proteomes" id="UP000307808">
    <property type="component" value="Unassembled WGS sequence"/>
</dbReference>
<keyword evidence="4" id="KW-1185">Reference proteome</keyword>
<dbReference type="InterPro" id="IPR009003">
    <property type="entry name" value="Peptidase_S1_PA"/>
</dbReference>
<feature type="signal peptide" evidence="1">
    <location>
        <begin position="1"/>
        <end position="27"/>
    </location>
</feature>
<proteinExistence type="predicted"/>
<evidence type="ECO:0000259" key="2">
    <source>
        <dbReference type="PROSITE" id="PS51494"/>
    </source>
</evidence>
<sequence length="568" mass="58284">MKRPVRSLTSVAAGAGLLLSSAAVVLASSHTATSAPPAEDCAKPYPVADLAPGDAVTGLTVARGTTPDGFTGEVLGVVEDGITAGLDMVMVDLTSADIDRVGSIWQGMSGSPVYAADGRLIGAVSYGLSWGPSQIAGVTPFEDMDEYLAAASPRKKVTLDRADATAVAEAAGVTRAQAARGFKQLSVPMAVSGIDPSRIGKVAKRDYLRSPLAGSSAGASIGAETIVAGGNLAASVAYGTVAYAGVGTATSVCGGKVVGFGHPLAYLGATTETLHPASAVYVQADPAGSAFKVANLGAPVGSIDNDRYTGISGRFGAAPGGTVLSSRTAFGSRSFDGRTTVTVPAYVGEVAWYHLATVNDRAVDGMTKGSALVTWSVKGKDGAGKAFDLKRTDRYLGSYDIASEGVGELPDLAWILSEMNGVKVDSITADSRIVTDARRLRVSAVQRKVKGTWRDVTGNLTVKAGSKLTLRAVLTGTGAPVYRTVTVTVPKQLKGKKAPLWVRGGNDHYGEGSWGSLAGMKTYVAKKVRNDAVVAILRNQGKAAPKQGVSSPTNNVVVGQKRLRVIVK</sequence>
<keyword evidence="1" id="KW-0732">Signal</keyword>
<reference evidence="3 4" key="1">
    <citation type="submission" date="2019-04" db="EMBL/GenBank/DDBJ databases">
        <authorList>
            <person name="Dong K."/>
        </authorList>
    </citation>
    <scope>NUCLEOTIDE SEQUENCE [LARGE SCALE GENOMIC DNA]</scope>
    <source>
        <strain evidence="4">dk3543</strain>
    </source>
</reference>
<comment type="caution">
    <text evidence="3">The sequence shown here is derived from an EMBL/GenBank/DDBJ whole genome shotgun (WGS) entry which is preliminary data.</text>
</comment>
<name>A0A4V5TK68_9ACTN</name>